<keyword evidence="2" id="KW-0479">Metal-binding</keyword>
<keyword evidence="5" id="KW-0539">Nucleus</keyword>
<protein>
    <submittedName>
        <fullName evidence="8">HAT C-terminal dimerisation domain-containing protein</fullName>
    </submittedName>
</protein>
<proteinExistence type="predicted"/>
<comment type="subcellular location">
    <subcellularLocation>
        <location evidence="1">Nucleus</location>
    </subcellularLocation>
</comment>
<dbReference type="Gene3D" id="2.60.120.920">
    <property type="match status" value="1"/>
</dbReference>
<dbReference type="AlphaFoldDB" id="A0A914H949"/>
<dbReference type="Proteomes" id="UP000887572">
    <property type="component" value="Unplaced"/>
</dbReference>
<evidence type="ECO:0000256" key="1">
    <source>
        <dbReference type="ARBA" id="ARBA00004123"/>
    </source>
</evidence>
<dbReference type="PANTHER" id="PTHR46481">
    <property type="entry name" value="ZINC FINGER BED DOMAIN-CONTAINING PROTEIN 4"/>
    <property type="match status" value="1"/>
</dbReference>
<dbReference type="GO" id="GO:0008270">
    <property type="term" value="F:zinc ion binding"/>
    <property type="evidence" value="ECO:0007669"/>
    <property type="project" value="UniProtKB-KW"/>
</dbReference>
<accession>A0A914H949</accession>
<feature type="domain" description="HAT C-terminal dimerisation" evidence="6">
    <location>
        <begin position="484"/>
        <end position="535"/>
    </location>
</feature>
<evidence type="ECO:0000256" key="4">
    <source>
        <dbReference type="ARBA" id="ARBA00022833"/>
    </source>
</evidence>
<keyword evidence="4" id="KW-0862">Zinc</keyword>
<dbReference type="WBParaSite" id="Gr19_v10_g15358.t2">
    <property type="protein sequence ID" value="Gr19_v10_g15358.t2"/>
    <property type="gene ID" value="Gr19_v10_g15358"/>
</dbReference>
<evidence type="ECO:0000256" key="3">
    <source>
        <dbReference type="ARBA" id="ARBA00022771"/>
    </source>
</evidence>
<sequence length="624" mass="70662">MAECLECKAKKEGKYQFKLSDGSISSLIGHLRSEKHKNSEYKTKFDEMTKNLEKSVVKCRKAGGIENFVVRSSGNMTRLDKVIVNLICCANLPFNLVNNPHFRTLCKPWSEQLKDESHYRKLLPIAYAAVKEKMKAELEKCNSISCTSDIWTEGITDKWTRVVYTLAIQPFPGSHTGLRVAETLSTIAFEEMDNNEKILPFFRANCAAHLLDRSVKNSFGSKQGAISELFANCRRIVSRVKHSIKALDELKEVQELEGLPQHKLLQEMAVRWNSSLIMIRRLLEQRAAIDLISFEHRNFELTMQDGEWKLLELLQRLLTPLEEASLFFCKSPLSTKIPFARALLSQIRQLDLRLNGENDILQGIVEVEEMRTKLLTGIEERFSHLENEKLHAVSTFLDPRFKVFFAADKDLFTMHVKSWLADEQKDDENVADLDLFGCDENAFIAPPSKLQRTFLDSLSEIASTSKTAVQVQQGSKFEEEFTRFCSADLIGQELDPLDWWKINEGSFPILATIAKRYLTAPSTTIGSEQLFSVARDFFAQKMSKIAICIGLGTKQMPLGTPVGWDKGTYAYASHGYFLGHAVDGFSGRFFGGRPYIERKPKFGVGVIGCGVDLATRQIIYTKNG</sequence>
<reference evidence="8" key="1">
    <citation type="submission" date="2022-11" db="UniProtKB">
        <authorList>
            <consortium name="WormBaseParasite"/>
        </authorList>
    </citation>
    <scope>IDENTIFICATION</scope>
</reference>
<organism evidence="7 8">
    <name type="scientific">Globodera rostochiensis</name>
    <name type="common">Golden nematode worm</name>
    <name type="synonym">Heterodera rostochiensis</name>
    <dbReference type="NCBI Taxonomy" id="31243"/>
    <lineage>
        <taxon>Eukaryota</taxon>
        <taxon>Metazoa</taxon>
        <taxon>Ecdysozoa</taxon>
        <taxon>Nematoda</taxon>
        <taxon>Chromadorea</taxon>
        <taxon>Rhabditida</taxon>
        <taxon>Tylenchina</taxon>
        <taxon>Tylenchomorpha</taxon>
        <taxon>Tylenchoidea</taxon>
        <taxon>Heteroderidae</taxon>
        <taxon>Heteroderinae</taxon>
        <taxon>Globodera</taxon>
    </lineage>
</organism>
<dbReference type="SUPFAM" id="SSF53098">
    <property type="entry name" value="Ribonuclease H-like"/>
    <property type="match status" value="1"/>
</dbReference>
<keyword evidence="3" id="KW-0863">Zinc-finger</keyword>
<dbReference type="CDD" id="cd12885">
    <property type="entry name" value="SPRY_RanBP_like"/>
    <property type="match status" value="1"/>
</dbReference>
<dbReference type="InterPro" id="IPR012337">
    <property type="entry name" value="RNaseH-like_sf"/>
</dbReference>
<name>A0A914H949_GLORO</name>
<evidence type="ECO:0000256" key="2">
    <source>
        <dbReference type="ARBA" id="ARBA00022723"/>
    </source>
</evidence>
<dbReference type="GO" id="GO:0046983">
    <property type="term" value="F:protein dimerization activity"/>
    <property type="evidence" value="ECO:0007669"/>
    <property type="project" value="InterPro"/>
</dbReference>
<dbReference type="Pfam" id="PF05699">
    <property type="entry name" value="Dimer_Tnp_hAT"/>
    <property type="match status" value="1"/>
</dbReference>
<dbReference type="InterPro" id="IPR052035">
    <property type="entry name" value="ZnF_BED_domain_contain"/>
</dbReference>
<dbReference type="InterPro" id="IPR043136">
    <property type="entry name" value="B30.2/SPRY_sf"/>
</dbReference>
<dbReference type="InterPro" id="IPR044736">
    <property type="entry name" value="Gid1/RanBPM/SPLA_SPRY"/>
</dbReference>
<evidence type="ECO:0000313" key="7">
    <source>
        <dbReference type="Proteomes" id="UP000887572"/>
    </source>
</evidence>
<evidence type="ECO:0000313" key="8">
    <source>
        <dbReference type="WBParaSite" id="Gr19_v10_g15358.t2"/>
    </source>
</evidence>
<dbReference type="PANTHER" id="PTHR46481:SF10">
    <property type="entry name" value="ZINC FINGER BED DOMAIN-CONTAINING PROTEIN 39"/>
    <property type="match status" value="1"/>
</dbReference>
<dbReference type="InterPro" id="IPR008906">
    <property type="entry name" value="HATC_C_dom"/>
</dbReference>
<keyword evidence="7" id="KW-1185">Reference proteome</keyword>
<evidence type="ECO:0000256" key="5">
    <source>
        <dbReference type="ARBA" id="ARBA00023242"/>
    </source>
</evidence>
<dbReference type="GO" id="GO:0005634">
    <property type="term" value="C:nucleus"/>
    <property type="evidence" value="ECO:0007669"/>
    <property type="project" value="UniProtKB-SubCell"/>
</dbReference>
<evidence type="ECO:0000259" key="6">
    <source>
        <dbReference type="Pfam" id="PF05699"/>
    </source>
</evidence>